<evidence type="ECO:0000259" key="5">
    <source>
        <dbReference type="PROSITE" id="PS01124"/>
    </source>
</evidence>
<proteinExistence type="predicted"/>
<reference evidence="6" key="1">
    <citation type="journal article" date="2014" name="Int. J. Syst. Evol. Microbiol.">
        <title>Complete genome sequence of Corynebacterium casei LMG S-19264T (=DSM 44701T), isolated from a smear-ripened cheese.</title>
        <authorList>
            <consortium name="US DOE Joint Genome Institute (JGI-PGF)"/>
            <person name="Walter F."/>
            <person name="Albersmeier A."/>
            <person name="Kalinowski J."/>
            <person name="Ruckert C."/>
        </authorList>
    </citation>
    <scope>NUCLEOTIDE SEQUENCE</scope>
    <source>
        <strain evidence="6">CCM 7897</strain>
    </source>
</reference>
<keyword evidence="1" id="KW-0805">Transcription regulation</keyword>
<evidence type="ECO:0000313" key="7">
    <source>
        <dbReference type="Proteomes" id="UP000606044"/>
    </source>
</evidence>
<feature type="domain" description="HTH araC/xylS-type" evidence="5">
    <location>
        <begin position="244"/>
        <end position="326"/>
    </location>
</feature>
<dbReference type="EMBL" id="BMCT01000003">
    <property type="protein sequence ID" value="GGF66758.1"/>
    <property type="molecule type" value="Genomic_DNA"/>
</dbReference>
<dbReference type="SUPFAM" id="SSF46689">
    <property type="entry name" value="Homeodomain-like"/>
    <property type="match status" value="1"/>
</dbReference>
<gene>
    <name evidence="6" type="ORF">GCM10007301_28040</name>
</gene>
<dbReference type="PANTHER" id="PTHR47894:SF4">
    <property type="entry name" value="HTH-TYPE TRANSCRIPTIONAL REGULATOR GADX"/>
    <property type="match status" value="1"/>
</dbReference>
<evidence type="ECO:0000256" key="4">
    <source>
        <dbReference type="SAM" id="MobiDB-lite"/>
    </source>
</evidence>
<sequence length="350" mass="37859">MTTCTTGASRGEDWSSPISLEGLATVLGQLRIAVPSFVGSLHADGGAINLRAVQERYVSLPTLVSAAAAFAGCDHLGLLLAQAWSLPTRADRFTTWAADLAASRNDFREQVNLSSHGAMFSSAGSTTPKAGYVAMDQGMESAAVIADWELVLMARLLKALGGPNWRPELVELPRRPPRDCRPYRRAFDCALSFNAAFATIHFDAGFGEWRSACAVASARREGTLLTRRVGEELALCLFHGEDGSAERVAQKLGMCSRTMQRQLELSQVSFRTIADGVRFGTAKRLLQDTDMELTQLALTLGYADISVLTRAFTRWAGVSPSSWRAGRRSAHDRASETQLDASMPQCAGAR</sequence>
<evidence type="ECO:0000256" key="1">
    <source>
        <dbReference type="ARBA" id="ARBA00023015"/>
    </source>
</evidence>
<dbReference type="Pfam" id="PF12833">
    <property type="entry name" value="HTH_18"/>
    <property type="match status" value="1"/>
</dbReference>
<dbReference type="InterPro" id="IPR018060">
    <property type="entry name" value="HTH_AraC"/>
</dbReference>
<dbReference type="Proteomes" id="UP000606044">
    <property type="component" value="Unassembled WGS sequence"/>
</dbReference>
<dbReference type="GO" id="GO:0003700">
    <property type="term" value="F:DNA-binding transcription factor activity"/>
    <property type="evidence" value="ECO:0007669"/>
    <property type="project" value="InterPro"/>
</dbReference>
<protein>
    <recommendedName>
        <fullName evidence="5">HTH araC/xylS-type domain-containing protein</fullName>
    </recommendedName>
</protein>
<name>A0A917C135_9HYPH</name>
<keyword evidence="7" id="KW-1185">Reference proteome</keyword>
<accession>A0A917C135</accession>
<dbReference type="Gene3D" id="1.10.10.60">
    <property type="entry name" value="Homeodomain-like"/>
    <property type="match status" value="1"/>
</dbReference>
<evidence type="ECO:0000313" key="6">
    <source>
        <dbReference type="EMBL" id="GGF66758.1"/>
    </source>
</evidence>
<dbReference type="SMART" id="SM00342">
    <property type="entry name" value="HTH_ARAC"/>
    <property type="match status" value="1"/>
</dbReference>
<evidence type="ECO:0000256" key="3">
    <source>
        <dbReference type="ARBA" id="ARBA00023163"/>
    </source>
</evidence>
<feature type="region of interest" description="Disordered" evidence="4">
    <location>
        <begin position="322"/>
        <end position="350"/>
    </location>
</feature>
<reference evidence="6" key="2">
    <citation type="submission" date="2020-09" db="EMBL/GenBank/DDBJ databases">
        <authorList>
            <person name="Sun Q."/>
            <person name="Sedlacek I."/>
        </authorList>
    </citation>
    <scope>NUCLEOTIDE SEQUENCE</scope>
    <source>
        <strain evidence="6">CCM 7897</strain>
    </source>
</reference>
<dbReference type="GO" id="GO:0005829">
    <property type="term" value="C:cytosol"/>
    <property type="evidence" value="ECO:0007669"/>
    <property type="project" value="TreeGrafter"/>
</dbReference>
<dbReference type="RefSeq" id="WP_188579488.1">
    <property type="nucleotide sequence ID" value="NZ_BMCT01000003.1"/>
</dbReference>
<dbReference type="Pfam" id="PF12625">
    <property type="entry name" value="Arabinose_bd"/>
    <property type="match status" value="1"/>
</dbReference>
<evidence type="ECO:0000256" key="2">
    <source>
        <dbReference type="ARBA" id="ARBA00023125"/>
    </source>
</evidence>
<keyword evidence="3" id="KW-0804">Transcription</keyword>
<dbReference type="PROSITE" id="PS01124">
    <property type="entry name" value="HTH_ARAC_FAMILY_2"/>
    <property type="match status" value="1"/>
</dbReference>
<organism evidence="6 7">
    <name type="scientific">Azorhizobium oxalatiphilum</name>
    <dbReference type="NCBI Taxonomy" id="980631"/>
    <lineage>
        <taxon>Bacteria</taxon>
        <taxon>Pseudomonadati</taxon>
        <taxon>Pseudomonadota</taxon>
        <taxon>Alphaproteobacteria</taxon>
        <taxon>Hyphomicrobiales</taxon>
        <taxon>Xanthobacteraceae</taxon>
        <taxon>Azorhizobium</taxon>
    </lineage>
</organism>
<dbReference type="PANTHER" id="PTHR47894">
    <property type="entry name" value="HTH-TYPE TRANSCRIPTIONAL REGULATOR GADX"/>
    <property type="match status" value="1"/>
</dbReference>
<dbReference type="InterPro" id="IPR009057">
    <property type="entry name" value="Homeodomain-like_sf"/>
</dbReference>
<keyword evidence="2" id="KW-0238">DNA-binding</keyword>
<comment type="caution">
    <text evidence="6">The sequence shown here is derived from an EMBL/GenBank/DDBJ whole genome shotgun (WGS) entry which is preliminary data.</text>
</comment>
<dbReference type="AlphaFoldDB" id="A0A917C135"/>
<dbReference type="InterPro" id="IPR032687">
    <property type="entry name" value="AraC-type_N"/>
</dbReference>
<dbReference type="GO" id="GO:0000976">
    <property type="term" value="F:transcription cis-regulatory region binding"/>
    <property type="evidence" value="ECO:0007669"/>
    <property type="project" value="TreeGrafter"/>
</dbReference>